<proteinExistence type="predicted"/>
<dbReference type="PATRIC" id="fig|1028801.3.peg.6262"/>
<name>A0A068TJI2_NEOGA</name>
<reference evidence="2" key="1">
    <citation type="journal article" date="2014" name="BMC Genomics">
        <title>Genome sequencing of two Neorhizobium galegae strains reveals a noeT gene responsible for the unusual acetylation of the nodulation factors.</title>
        <authorList>
            <person name="Osterman J."/>
            <person name="Marsh J."/>
            <person name="Laine P.K."/>
            <person name="Zeng Z."/>
            <person name="Alatalo E."/>
            <person name="Sullivan J.T."/>
            <person name="Young J.P."/>
            <person name="Thomas-Oates J."/>
            <person name="Paulin L."/>
            <person name="Lindstrom K."/>
        </authorList>
    </citation>
    <scope>NUCLEOTIDE SEQUENCE [LARGE SCALE GENOMIC DNA]</scope>
    <source>
        <strain evidence="2">HAMBI 1141</strain>
        <plasmid evidence="2">III</plasmid>
    </source>
</reference>
<dbReference type="EMBL" id="HG938357">
    <property type="protein sequence ID" value="CDN58473.1"/>
    <property type="molecule type" value="Genomic_DNA"/>
</dbReference>
<evidence type="ECO:0000313" key="2">
    <source>
        <dbReference type="Proteomes" id="UP000028186"/>
    </source>
</evidence>
<protein>
    <submittedName>
        <fullName evidence="1">Uncharacterized protein</fullName>
    </submittedName>
</protein>
<keyword evidence="1" id="KW-0614">Plasmid</keyword>
<gene>
    <name evidence="1" type="ORF">RG1141_PB01250</name>
</gene>
<dbReference type="AlphaFoldDB" id="A0A068TJI2"/>
<dbReference type="HOGENOM" id="CLU_2635641_0_0_5"/>
<sequence>MPSLANGVRDSISLPMIDVPAPTVAAGDENRHLFCQMAIEIPLQDLIQAAVKAGWDEPEVLTAIIEVADNLMLAHGSNAELHALRKALKRKLE</sequence>
<dbReference type="KEGG" id="ngl:RG1141_PB01250"/>
<dbReference type="Proteomes" id="UP000028186">
    <property type="component" value="Plasmid pHAMBI1141b"/>
</dbReference>
<organism evidence="1 2">
    <name type="scientific">Neorhizobium galegae bv. officinalis bv. officinalis str. HAMBI 1141</name>
    <dbReference type="NCBI Taxonomy" id="1028801"/>
    <lineage>
        <taxon>Bacteria</taxon>
        <taxon>Pseudomonadati</taxon>
        <taxon>Pseudomonadota</taxon>
        <taxon>Alphaproteobacteria</taxon>
        <taxon>Hyphomicrobiales</taxon>
        <taxon>Rhizobiaceae</taxon>
        <taxon>Rhizobium/Agrobacterium group</taxon>
        <taxon>Neorhizobium</taxon>
    </lineage>
</organism>
<geneLocation type="plasmid" evidence="2">
    <name>III</name>
</geneLocation>
<accession>A0A068TJI2</accession>
<evidence type="ECO:0000313" key="1">
    <source>
        <dbReference type="EMBL" id="CDN58473.1"/>
    </source>
</evidence>